<dbReference type="PROSITE" id="PS50234">
    <property type="entry name" value="VWFA"/>
    <property type="match status" value="1"/>
</dbReference>
<dbReference type="Pfam" id="PF13531">
    <property type="entry name" value="SBP_bac_11"/>
    <property type="match status" value="1"/>
</dbReference>
<dbReference type="SUPFAM" id="SSF53850">
    <property type="entry name" value="Periplasmic binding protein-like II"/>
    <property type="match status" value="1"/>
</dbReference>
<evidence type="ECO:0000313" key="2">
    <source>
        <dbReference type="EMBL" id="NYG60237.1"/>
    </source>
</evidence>
<protein>
    <submittedName>
        <fullName evidence="2">ABC-type molybdate transport system substrate-binding protein</fullName>
    </submittedName>
</protein>
<dbReference type="EMBL" id="JACCAA010000001">
    <property type="protein sequence ID" value="NYG60237.1"/>
    <property type="molecule type" value="Genomic_DNA"/>
</dbReference>
<dbReference type="Gene3D" id="3.40.190.10">
    <property type="entry name" value="Periplasmic binding protein-like II"/>
    <property type="match status" value="2"/>
</dbReference>
<evidence type="ECO:0000259" key="1">
    <source>
        <dbReference type="PROSITE" id="PS50234"/>
    </source>
</evidence>
<proteinExistence type="predicted"/>
<dbReference type="Proteomes" id="UP000540656">
    <property type="component" value="Unassembled WGS sequence"/>
</dbReference>
<name>A0A7Y9URF0_9ACTN</name>
<dbReference type="AlphaFoldDB" id="A0A7Y9URF0"/>
<dbReference type="InterPro" id="IPR002035">
    <property type="entry name" value="VWF_A"/>
</dbReference>
<dbReference type="InterPro" id="IPR036465">
    <property type="entry name" value="vWFA_dom_sf"/>
</dbReference>
<sequence length="536" mass="56511">MSAGHHARDRESTSRRPLVIGLVVLAAVLAALITREAVSSDEAAACTSRPEATIVAAPGLAPALKDVAAAMTEEGRCSRITVKAQESSTVFAQLLATDEDSPTLWVPDSDVWVDQLAAEGIETEVLAAALASSPIVLAGGPSTTAPSNWFAALSSGRVVMADPQADSASAMALVAPRAERETSGVSDAEVQARLVPLAQHYGERASAQQPVAERLAAVSSTTKQMVPVSEQVWLEARRANRRVHAVVPQTGTFLQRYPLLGVSAGTDAGDSPAVAEFLDYLSRPQGALVLADHDLRDKTGAALPGGVGIGYVSELARPSAAEIRADLRMWDVLTVPSSLLAVVDASGSMDFKAGANTRMQLAMSAAGTALQAFPDNARVGLWLFSIDLGDGTDHRELVPLRRLDKSVGSDTQRDTLRSWLGKALDLTGGGTGLYDTTLAAFRSAQKDYDPDYFNAVVLLSDGANDDPGSMRQADLLKALRDEADPERPVRIIAIGISEDADMKSLEKIAEATNGGAYEARDPRDILEVISKALLAR</sequence>
<keyword evidence="3" id="KW-1185">Reference proteome</keyword>
<dbReference type="Pfam" id="PF00092">
    <property type="entry name" value="VWA"/>
    <property type="match status" value="1"/>
</dbReference>
<reference evidence="2 3" key="1">
    <citation type="submission" date="2020-07" db="EMBL/GenBank/DDBJ databases">
        <title>Sequencing the genomes of 1000 actinobacteria strains.</title>
        <authorList>
            <person name="Klenk H.-P."/>
        </authorList>
    </citation>
    <scope>NUCLEOTIDE SEQUENCE [LARGE SCALE GENOMIC DNA]</scope>
    <source>
        <strain evidence="2 3">DSM 23819</strain>
    </source>
</reference>
<dbReference type="SUPFAM" id="SSF53300">
    <property type="entry name" value="vWA-like"/>
    <property type="match status" value="1"/>
</dbReference>
<feature type="domain" description="VWFA" evidence="1">
    <location>
        <begin position="338"/>
        <end position="533"/>
    </location>
</feature>
<dbReference type="RefSeq" id="WP_179503193.1">
    <property type="nucleotide sequence ID" value="NZ_JACCAA010000001.1"/>
</dbReference>
<dbReference type="SMART" id="SM00327">
    <property type="entry name" value="VWA"/>
    <property type="match status" value="1"/>
</dbReference>
<comment type="caution">
    <text evidence="2">The sequence shown here is derived from an EMBL/GenBank/DDBJ whole genome shotgun (WGS) entry which is preliminary data.</text>
</comment>
<accession>A0A7Y9URF0</accession>
<evidence type="ECO:0000313" key="3">
    <source>
        <dbReference type="Proteomes" id="UP000540656"/>
    </source>
</evidence>
<dbReference type="Gene3D" id="3.40.50.410">
    <property type="entry name" value="von Willebrand factor, type A domain"/>
    <property type="match status" value="1"/>
</dbReference>
<gene>
    <name evidence="2" type="ORF">BJ980_003160</name>
</gene>
<organism evidence="2 3">
    <name type="scientific">Nocardioides daedukensis</name>
    <dbReference type="NCBI Taxonomy" id="634462"/>
    <lineage>
        <taxon>Bacteria</taxon>
        <taxon>Bacillati</taxon>
        <taxon>Actinomycetota</taxon>
        <taxon>Actinomycetes</taxon>
        <taxon>Propionibacteriales</taxon>
        <taxon>Nocardioidaceae</taxon>
        <taxon>Nocardioides</taxon>
    </lineage>
</organism>